<dbReference type="WBParaSite" id="HPBE_0000234001-mRNA-1">
    <property type="protein sequence ID" value="HPBE_0000234001-mRNA-1"/>
    <property type="gene ID" value="HPBE_0000234001"/>
</dbReference>
<gene>
    <name evidence="1" type="ORF">HPBE_LOCUS2341</name>
</gene>
<protein>
    <submittedName>
        <fullName evidence="3">HTH_48 domain-containing protein</fullName>
    </submittedName>
</protein>
<keyword evidence="2" id="KW-1185">Reference proteome</keyword>
<proteinExistence type="predicted"/>
<organism evidence="2 3">
    <name type="scientific">Heligmosomoides polygyrus</name>
    <name type="common">Parasitic roundworm</name>
    <dbReference type="NCBI Taxonomy" id="6339"/>
    <lineage>
        <taxon>Eukaryota</taxon>
        <taxon>Metazoa</taxon>
        <taxon>Ecdysozoa</taxon>
        <taxon>Nematoda</taxon>
        <taxon>Chromadorea</taxon>
        <taxon>Rhabditida</taxon>
        <taxon>Rhabditina</taxon>
        <taxon>Rhabditomorpha</taxon>
        <taxon>Strongyloidea</taxon>
        <taxon>Heligmosomidae</taxon>
        <taxon>Heligmosomoides</taxon>
    </lineage>
</organism>
<accession>A0A183F848</accession>
<evidence type="ECO:0000313" key="3">
    <source>
        <dbReference type="WBParaSite" id="HPBE_0000234001-mRNA-1"/>
    </source>
</evidence>
<evidence type="ECO:0000313" key="2">
    <source>
        <dbReference type="Proteomes" id="UP000050761"/>
    </source>
</evidence>
<dbReference type="EMBL" id="UZAH01003422">
    <property type="protein sequence ID" value="VDO24634.1"/>
    <property type="molecule type" value="Genomic_DNA"/>
</dbReference>
<dbReference type="Proteomes" id="UP000050761">
    <property type="component" value="Unassembled WGS sequence"/>
</dbReference>
<evidence type="ECO:0000313" key="1">
    <source>
        <dbReference type="EMBL" id="VDO24634.1"/>
    </source>
</evidence>
<dbReference type="AlphaFoldDB" id="A0A183F848"/>
<accession>A0A3P7UMR1</accession>
<reference evidence="1 2" key="1">
    <citation type="submission" date="2018-11" db="EMBL/GenBank/DDBJ databases">
        <authorList>
            <consortium name="Pathogen Informatics"/>
        </authorList>
    </citation>
    <scope>NUCLEOTIDE SEQUENCE [LARGE SCALE GENOMIC DNA]</scope>
</reference>
<reference evidence="3" key="2">
    <citation type="submission" date="2019-09" db="UniProtKB">
        <authorList>
            <consortium name="WormBaseParasite"/>
        </authorList>
    </citation>
    <scope>IDENTIFICATION</scope>
</reference>
<sequence length="108" mass="12862">MVTPQHRPLICTLRITPPRLQQVERCTKNQEKRRKEKEPAVISRGYRQSHCRRTRICKNVTVEETEVALKKTRLDKEFGPDEVTAELWKSKFGTRLCGWRSFLIRLLR</sequence>
<name>A0A183F848_HELPZ</name>